<dbReference type="Pfam" id="PF00535">
    <property type="entry name" value="Glycos_transf_2"/>
    <property type="match status" value="1"/>
</dbReference>
<dbReference type="Gene3D" id="3.90.550.10">
    <property type="entry name" value="Spore Coat Polysaccharide Biosynthesis Protein SpsA, Chain A"/>
    <property type="match status" value="1"/>
</dbReference>
<protein>
    <recommendedName>
        <fullName evidence="8">Glycosyltransferase 2-like domain-containing protein</fullName>
    </recommendedName>
</protein>
<reference evidence="9" key="1">
    <citation type="submission" date="2018-06" db="EMBL/GenBank/DDBJ databases">
        <authorList>
            <person name="Zhirakovskaya E."/>
        </authorList>
    </citation>
    <scope>NUCLEOTIDE SEQUENCE</scope>
</reference>
<dbReference type="PANTHER" id="PTHR48090:SF1">
    <property type="entry name" value="PROPHAGE BACTOPRENOL GLUCOSYL TRANSFERASE HOMOLOG"/>
    <property type="match status" value="1"/>
</dbReference>
<evidence type="ECO:0000313" key="9">
    <source>
        <dbReference type="EMBL" id="VAX04684.1"/>
    </source>
</evidence>
<evidence type="ECO:0000256" key="5">
    <source>
        <dbReference type="ARBA" id="ARBA00022989"/>
    </source>
</evidence>
<evidence type="ECO:0000256" key="7">
    <source>
        <dbReference type="SAM" id="Phobius"/>
    </source>
</evidence>
<evidence type="ECO:0000256" key="6">
    <source>
        <dbReference type="ARBA" id="ARBA00023136"/>
    </source>
</evidence>
<feature type="non-terminal residue" evidence="9">
    <location>
        <position position="272"/>
    </location>
</feature>
<organism evidence="9">
    <name type="scientific">hydrothermal vent metagenome</name>
    <dbReference type="NCBI Taxonomy" id="652676"/>
    <lineage>
        <taxon>unclassified sequences</taxon>
        <taxon>metagenomes</taxon>
        <taxon>ecological metagenomes</taxon>
    </lineage>
</organism>
<dbReference type="GO" id="GO:0016757">
    <property type="term" value="F:glycosyltransferase activity"/>
    <property type="evidence" value="ECO:0007669"/>
    <property type="project" value="UniProtKB-KW"/>
</dbReference>
<keyword evidence="6 7" id="KW-0472">Membrane</keyword>
<keyword evidence="5 7" id="KW-1133">Transmembrane helix</keyword>
<accession>A0A3B1AY61</accession>
<dbReference type="InterPro" id="IPR029044">
    <property type="entry name" value="Nucleotide-diphossugar_trans"/>
</dbReference>
<feature type="transmembrane region" description="Helical" evidence="7">
    <location>
        <begin position="226"/>
        <end position="247"/>
    </location>
</feature>
<comment type="subcellular location">
    <subcellularLocation>
        <location evidence="1">Membrane</location>
        <topology evidence="1">Multi-pass membrane protein</topology>
    </subcellularLocation>
</comment>
<sequence>MRHLTLIIPVYNEADGLRRHLDEILCQLESLPASVSADLLIVDDGSTDTTPGIVQALCEQRSDVSLLVLNRNFGKEAAIMAGLDHADADAVVVMDSDLQHPPTLLPKMIELWSGGADVVEAVKISRNTRSGPYRYFANAFYRLFDALTGLDLHNHSDYKLLDRKVIEAYRSLPERTRFFRGLVNWMHFPAAQIPFEEPAREAGESKWGALRLLKLSWQSISSFTALPLQLVTLLGGVTFLISLLLGAKALYDKLSGQALDGFTTVILLLLII</sequence>
<evidence type="ECO:0000259" key="8">
    <source>
        <dbReference type="Pfam" id="PF00535"/>
    </source>
</evidence>
<proteinExistence type="predicted"/>
<dbReference type="InterPro" id="IPR001173">
    <property type="entry name" value="Glyco_trans_2-like"/>
</dbReference>
<dbReference type="InterPro" id="IPR050256">
    <property type="entry name" value="Glycosyltransferase_2"/>
</dbReference>
<keyword evidence="2" id="KW-0328">Glycosyltransferase</keyword>
<dbReference type="CDD" id="cd04187">
    <property type="entry name" value="DPM1_like_bac"/>
    <property type="match status" value="1"/>
</dbReference>
<name>A0A3B1AY61_9ZZZZ</name>
<evidence type="ECO:0000256" key="3">
    <source>
        <dbReference type="ARBA" id="ARBA00022679"/>
    </source>
</evidence>
<keyword evidence="3" id="KW-0808">Transferase</keyword>
<dbReference type="GO" id="GO:0005886">
    <property type="term" value="C:plasma membrane"/>
    <property type="evidence" value="ECO:0007669"/>
    <property type="project" value="TreeGrafter"/>
</dbReference>
<evidence type="ECO:0000256" key="2">
    <source>
        <dbReference type="ARBA" id="ARBA00022676"/>
    </source>
</evidence>
<gene>
    <name evidence="9" type="ORF">MNBD_GAMMA20-1615</name>
</gene>
<dbReference type="EMBL" id="UOFU01000390">
    <property type="protein sequence ID" value="VAX04684.1"/>
    <property type="molecule type" value="Genomic_DNA"/>
</dbReference>
<dbReference type="AlphaFoldDB" id="A0A3B1AY61"/>
<evidence type="ECO:0000256" key="4">
    <source>
        <dbReference type="ARBA" id="ARBA00022692"/>
    </source>
</evidence>
<keyword evidence="4 7" id="KW-0812">Transmembrane</keyword>
<evidence type="ECO:0000256" key="1">
    <source>
        <dbReference type="ARBA" id="ARBA00004141"/>
    </source>
</evidence>
<feature type="domain" description="Glycosyltransferase 2-like" evidence="8">
    <location>
        <begin position="6"/>
        <end position="169"/>
    </location>
</feature>
<dbReference type="SUPFAM" id="SSF53448">
    <property type="entry name" value="Nucleotide-diphospho-sugar transferases"/>
    <property type="match status" value="1"/>
</dbReference>
<dbReference type="PANTHER" id="PTHR48090">
    <property type="entry name" value="UNDECAPRENYL-PHOSPHATE 4-DEOXY-4-FORMAMIDO-L-ARABINOSE TRANSFERASE-RELATED"/>
    <property type="match status" value="1"/>
</dbReference>